<dbReference type="GO" id="GO:0016298">
    <property type="term" value="F:lipase activity"/>
    <property type="evidence" value="ECO:0007669"/>
    <property type="project" value="InterPro"/>
</dbReference>
<dbReference type="PRINTS" id="PR00821">
    <property type="entry name" value="TAGLIPASE"/>
</dbReference>
<evidence type="ECO:0000256" key="2">
    <source>
        <dbReference type="ARBA" id="ARBA00010701"/>
    </source>
</evidence>
<dbReference type="SUPFAM" id="SSF53474">
    <property type="entry name" value="alpha/beta-Hydrolases"/>
    <property type="match status" value="1"/>
</dbReference>
<dbReference type="AlphaFoldDB" id="A0AAW1VEM8"/>
<feature type="signal peptide" evidence="5">
    <location>
        <begin position="1"/>
        <end position="19"/>
    </location>
</feature>
<reference evidence="7 8" key="1">
    <citation type="submission" date="2023-03" db="EMBL/GenBank/DDBJ databases">
        <title>Genome insight into feeding habits of ladybird beetles.</title>
        <authorList>
            <person name="Li H.-S."/>
            <person name="Huang Y.-H."/>
            <person name="Pang H."/>
        </authorList>
    </citation>
    <scope>NUCLEOTIDE SEQUENCE [LARGE SCALE GENOMIC DNA]</scope>
    <source>
        <strain evidence="7">SYSU_2023b</strain>
        <tissue evidence="7">Whole body</tissue>
    </source>
</reference>
<dbReference type="GO" id="GO:0016042">
    <property type="term" value="P:lipid catabolic process"/>
    <property type="evidence" value="ECO:0007669"/>
    <property type="project" value="TreeGrafter"/>
</dbReference>
<name>A0AAW1VEM8_9CUCU</name>
<comment type="caution">
    <text evidence="7">The sequence shown here is derived from an EMBL/GenBank/DDBJ whole genome shotgun (WGS) entry which is preliminary data.</text>
</comment>
<feature type="chain" id="PRO_5043732775" description="Lipase domain-containing protein" evidence="5">
    <location>
        <begin position="20"/>
        <end position="342"/>
    </location>
</feature>
<dbReference type="InterPro" id="IPR013818">
    <property type="entry name" value="Lipase"/>
</dbReference>
<evidence type="ECO:0000256" key="1">
    <source>
        <dbReference type="ARBA" id="ARBA00004613"/>
    </source>
</evidence>
<dbReference type="InterPro" id="IPR000734">
    <property type="entry name" value="TAG_lipase"/>
</dbReference>
<dbReference type="InterPro" id="IPR029058">
    <property type="entry name" value="AB_hydrolase_fold"/>
</dbReference>
<dbReference type="Gene3D" id="3.40.50.1820">
    <property type="entry name" value="alpha/beta hydrolase"/>
    <property type="match status" value="1"/>
</dbReference>
<proteinExistence type="inferred from homology"/>
<comment type="subcellular location">
    <subcellularLocation>
        <location evidence="1">Secreted</location>
    </subcellularLocation>
</comment>
<dbReference type="PANTHER" id="PTHR11610">
    <property type="entry name" value="LIPASE"/>
    <property type="match status" value="1"/>
</dbReference>
<protein>
    <recommendedName>
        <fullName evidence="6">Lipase domain-containing protein</fullName>
    </recommendedName>
</protein>
<evidence type="ECO:0000256" key="3">
    <source>
        <dbReference type="ARBA" id="ARBA00022525"/>
    </source>
</evidence>
<dbReference type="GO" id="GO:0017171">
    <property type="term" value="F:serine hydrolase activity"/>
    <property type="evidence" value="ECO:0007669"/>
    <property type="project" value="TreeGrafter"/>
</dbReference>
<evidence type="ECO:0000256" key="4">
    <source>
        <dbReference type="RuleBase" id="RU004262"/>
    </source>
</evidence>
<feature type="domain" description="Lipase" evidence="6">
    <location>
        <begin position="56"/>
        <end position="337"/>
    </location>
</feature>
<organism evidence="7 8">
    <name type="scientific">Henosepilachna vigintioctopunctata</name>
    <dbReference type="NCBI Taxonomy" id="420089"/>
    <lineage>
        <taxon>Eukaryota</taxon>
        <taxon>Metazoa</taxon>
        <taxon>Ecdysozoa</taxon>
        <taxon>Arthropoda</taxon>
        <taxon>Hexapoda</taxon>
        <taxon>Insecta</taxon>
        <taxon>Pterygota</taxon>
        <taxon>Neoptera</taxon>
        <taxon>Endopterygota</taxon>
        <taxon>Coleoptera</taxon>
        <taxon>Polyphaga</taxon>
        <taxon>Cucujiformia</taxon>
        <taxon>Coccinelloidea</taxon>
        <taxon>Coccinellidae</taxon>
        <taxon>Epilachninae</taxon>
        <taxon>Epilachnini</taxon>
        <taxon>Henosepilachna</taxon>
    </lineage>
</organism>
<keyword evidence="5" id="KW-0732">Signal</keyword>
<keyword evidence="8" id="KW-1185">Reference proteome</keyword>
<evidence type="ECO:0000259" key="6">
    <source>
        <dbReference type="Pfam" id="PF00151"/>
    </source>
</evidence>
<sequence length="342" mass="38986">MQVLLLLSSIVVFSTTVTSEDKSENFPTKLYSQLFEIVGENLLKINETKGMNIELKQMDFFLYNSHNRGREMKLNPLNPFQLSTSKGKIFFLVHGWHDARRYSLWYNELTNKLLRKYNTASVIQVDWEIGSFQSIGSSVDSTESLGSNLATMINIMVSNHNVSIENIVLFGHSLGAQACGWTGKYLSRTTNQKLKRIIAFDPYGVLFSERPDSRRLNRNDAEVVHVIHTDGDYIGFLHPCGTIDFYPNGGQSQPGCSKIDLKNPLKLLMDFVWCDHIRSFDYFVEAVEDKNTFLAHQCYNKKALDQRNCHGSTVGLGDLETTREGIFYLETNSEPPYHKPSE</sequence>
<gene>
    <name evidence="7" type="ORF">WA026_018311</name>
</gene>
<dbReference type="Pfam" id="PF00151">
    <property type="entry name" value="Lipase"/>
    <property type="match status" value="1"/>
</dbReference>
<comment type="similarity">
    <text evidence="2 4">Belongs to the AB hydrolase superfamily. Lipase family.</text>
</comment>
<evidence type="ECO:0000313" key="8">
    <source>
        <dbReference type="Proteomes" id="UP001431783"/>
    </source>
</evidence>
<dbReference type="Proteomes" id="UP001431783">
    <property type="component" value="Unassembled WGS sequence"/>
</dbReference>
<dbReference type="EMBL" id="JARQZJ010000132">
    <property type="protein sequence ID" value="KAK9892108.1"/>
    <property type="molecule type" value="Genomic_DNA"/>
</dbReference>
<dbReference type="GO" id="GO:0005615">
    <property type="term" value="C:extracellular space"/>
    <property type="evidence" value="ECO:0007669"/>
    <property type="project" value="TreeGrafter"/>
</dbReference>
<evidence type="ECO:0000256" key="5">
    <source>
        <dbReference type="SAM" id="SignalP"/>
    </source>
</evidence>
<dbReference type="PANTHER" id="PTHR11610:SF173">
    <property type="entry name" value="LIPASE DOMAIN-CONTAINING PROTEIN-RELATED"/>
    <property type="match status" value="1"/>
</dbReference>
<accession>A0AAW1VEM8</accession>
<keyword evidence="3" id="KW-0964">Secreted</keyword>
<evidence type="ECO:0000313" key="7">
    <source>
        <dbReference type="EMBL" id="KAK9892108.1"/>
    </source>
</evidence>